<accession>A0A4S8R316</accession>
<dbReference type="OrthoDB" id="10437469at2759"/>
<feature type="transmembrane region" description="Helical" evidence="1">
    <location>
        <begin position="97"/>
        <end position="122"/>
    </location>
</feature>
<keyword evidence="1" id="KW-0472">Membrane</keyword>
<gene>
    <name evidence="2" type="ORF">BGAL_0149g00170</name>
</gene>
<feature type="transmembrane region" description="Helical" evidence="1">
    <location>
        <begin position="134"/>
        <end position="152"/>
    </location>
</feature>
<protein>
    <submittedName>
        <fullName evidence="2">Uncharacterized protein</fullName>
    </submittedName>
</protein>
<evidence type="ECO:0000313" key="2">
    <source>
        <dbReference type="EMBL" id="THV50475.1"/>
    </source>
</evidence>
<keyword evidence="1" id="KW-1133">Transmembrane helix</keyword>
<dbReference type="EMBL" id="PQXL01000149">
    <property type="protein sequence ID" value="THV50475.1"/>
    <property type="molecule type" value="Genomic_DNA"/>
</dbReference>
<dbReference type="Proteomes" id="UP000308671">
    <property type="component" value="Unassembled WGS sequence"/>
</dbReference>
<evidence type="ECO:0000256" key="1">
    <source>
        <dbReference type="SAM" id="Phobius"/>
    </source>
</evidence>
<feature type="transmembrane region" description="Helical" evidence="1">
    <location>
        <begin position="53"/>
        <end position="76"/>
    </location>
</feature>
<name>A0A4S8R316_9HELO</name>
<sequence>MAHLFKDRTYTFRFLFISASFLALRYAQRFNPTTPIGTNITSIVLRIFKFFMIYQFVITMAELALELAQANAAAFFNTITEFVKFLNNGDQVKISMFFDFLTAMNKSLMELLSPVLLFIGFIHVERNFEGPRRYMSIFVLMVFLTLFVYKTVRSTELQNR</sequence>
<proteinExistence type="predicted"/>
<reference evidence="2 3" key="1">
    <citation type="submission" date="2017-12" db="EMBL/GenBank/DDBJ databases">
        <title>Comparative genomics of Botrytis spp.</title>
        <authorList>
            <person name="Valero-Jimenez C.A."/>
            <person name="Tapia P."/>
            <person name="Veloso J."/>
            <person name="Silva-Moreno E."/>
            <person name="Staats M."/>
            <person name="Valdes J.H."/>
            <person name="Van Kan J.A.L."/>
        </authorList>
    </citation>
    <scope>NUCLEOTIDE SEQUENCE [LARGE SCALE GENOMIC DNA]</scope>
    <source>
        <strain evidence="2 3">MUCL435</strain>
    </source>
</reference>
<keyword evidence="1" id="KW-0812">Transmembrane</keyword>
<comment type="caution">
    <text evidence="2">The sequence shown here is derived from an EMBL/GenBank/DDBJ whole genome shotgun (WGS) entry which is preliminary data.</text>
</comment>
<keyword evidence="3" id="KW-1185">Reference proteome</keyword>
<dbReference type="AlphaFoldDB" id="A0A4S8R316"/>
<evidence type="ECO:0000313" key="3">
    <source>
        <dbReference type="Proteomes" id="UP000308671"/>
    </source>
</evidence>
<organism evidence="2 3">
    <name type="scientific">Botrytis galanthina</name>
    <dbReference type="NCBI Taxonomy" id="278940"/>
    <lineage>
        <taxon>Eukaryota</taxon>
        <taxon>Fungi</taxon>
        <taxon>Dikarya</taxon>
        <taxon>Ascomycota</taxon>
        <taxon>Pezizomycotina</taxon>
        <taxon>Leotiomycetes</taxon>
        <taxon>Helotiales</taxon>
        <taxon>Sclerotiniaceae</taxon>
        <taxon>Botrytis</taxon>
    </lineage>
</organism>